<protein>
    <recommendedName>
        <fullName evidence="3">Protein ZIP4 homolog</fullName>
    </recommendedName>
</protein>
<dbReference type="STRING" id="4829.A0A168LR10"/>
<reference evidence="1" key="1">
    <citation type="submission" date="2016-04" db="EMBL/GenBank/DDBJ databases">
        <authorList>
            <person name="Evans L.H."/>
            <person name="Alamgir A."/>
            <person name="Owens N."/>
            <person name="Weber N.D."/>
            <person name="Virtaneva K."/>
            <person name="Barbian K."/>
            <person name="Babar A."/>
            <person name="Rosenke K."/>
        </authorList>
    </citation>
    <scope>NUCLEOTIDE SEQUENCE [LARGE SCALE GENOMIC DNA]</scope>
    <source>
        <strain evidence="1">CBS 101.48</strain>
    </source>
</reference>
<sequence>MQDAVAPFITELATLVSEIQALVAISMEPSHVLPLAQRTLEKTRRFNERLELTQEENMILESNGINLWNCATNHLPSMNETRTVLYHIGFKMMKAAYKSLLDKDVTFLLQILEMTIFLGSQYTGCCLFDEAKALLQSAEQWIQIVEAHSAKIDQQPIQRVIKFNELQTDLLMATAELAAKQGQWQQVRIYIKRIEDTCLVQPSEETVSFLFHFCLHVSMDLGANKKWDDALDWILAFCTNTKSYVHCDEFLLTRLAQVIGHALLERKGELMHESPMYRLVAILDACFLDRRAHLDYHCAKVMVYATSASDMEDLETAVFDRMESIEPMTEETLEMTQSLNRIVGCIEVFTQRCLVQHNVSLFRHLYLFKIYIVSEWITRQSPTTIITSPLYDSTIKFIMDEMYLVKDQLSHDDLWCCQINENYVAALPWYKQLWSLCLASLKDNVNALVLARKLTACCIQVGGMDTTTTYIETCLAEPGITASALDYLLLLQINLSDESKVSKDISMLIGAPGLSRDIAMAAAHLCYKNGYCDMLQIILDYALTMEAVDLDQEGHGRNIMTLIRWAVRLCINDDNNPNIHTALLTNKDDILKYMGKGADFFATLKPQTLSSTLQEHRHWLLRTGWNLALQFYDLGREDAGVALLTIAGKIICLILGDDGTLTDQYTSCLLVCACGQLHTSNADDKLQLCPDIVSLIDHLAALEQPDLDNTPSFAALLALLKVQCYATLKQFDAACETLKSYGDQLDRNDAGGRAIYERLAGTIIQQDQCPSTVVTDVLREVSSYFKQQHDSINKWAQWNRMYLSTMQGTDEAFDAIHQLCTFFAQGDGTPKYPQNEIHYLVVITWNEGITQNHHASKQGQKWCRLSYDLLSYLDASHSVVKHQAAQLPQGRMPMEAKPLVAFVTSALGLGVFMGFRKLRVDPDLRSHAASYLEQ</sequence>
<evidence type="ECO:0000313" key="1">
    <source>
        <dbReference type="EMBL" id="SAL97319.1"/>
    </source>
</evidence>
<keyword evidence="2" id="KW-1185">Reference proteome</keyword>
<dbReference type="OrthoDB" id="65716at2759"/>
<evidence type="ECO:0000313" key="2">
    <source>
        <dbReference type="Proteomes" id="UP000078561"/>
    </source>
</evidence>
<dbReference type="Proteomes" id="UP000078561">
    <property type="component" value="Unassembled WGS sequence"/>
</dbReference>
<name>A0A168LR10_ABSGL</name>
<dbReference type="AlphaFoldDB" id="A0A168LR10"/>
<evidence type="ECO:0008006" key="3">
    <source>
        <dbReference type="Google" id="ProtNLM"/>
    </source>
</evidence>
<dbReference type="EMBL" id="LT551723">
    <property type="protein sequence ID" value="SAL97319.1"/>
    <property type="molecule type" value="Genomic_DNA"/>
</dbReference>
<accession>A0A168LR10</accession>
<dbReference type="InParanoid" id="A0A168LR10"/>
<organism evidence="1">
    <name type="scientific">Absidia glauca</name>
    <name type="common">Pin mould</name>
    <dbReference type="NCBI Taxonomy" id="4829"/>
    <lineage>
        <taxon>Eukaryota</taxon>
        <taxon>Fungi</taxon>
        <taxon>Fungi incertae sedis</taxon>
        <taxon>Mucoromycota</taxon>
        <taxon>Mucoromycotina</taxon>
        <taxon>Mucoromycetes</taxon>
        <taxon>Mucorales</taxon>
        <taxon>Cunninghamellaceae</taxon>
        <taxon>Absidia</taxon>
    </lineage>
</organism>
<gene>
    <name evidence="1" type="primary">ABSGL_02806.1 scaffold 3929</name>
</gene>
<proteinExistence type="predicted"/>